<evidence type="ECO:0000313" key="2">
    <source>
        <dbReference type="Proteomes" id="UP000799118"/>
    </source>
</evidence>
<dbReference type="Proteomes" id="UP000799118">
    <property type="component" value="Unassembled WGS sequence"/>
</dbReference>
<reference evidence="1" key="1">
    <citation type="journal article" date="2019" name="Environ. Microbiol.">
        <title>Fungal ecological strategies reflected in gene transcription - a case study of two litter decomposers.</title>
        <authorList>
            <person name="Barbi F."/>
            <person name="Kohler A."/>
            <person name="Barry K."/>
            <person name="Baskaran P."/>
            <person name="Daum C."/>
            <person name="Fauchery L."/>
            <person name="Ihrmark K."/>
            <person name="Kuo A."/>
            <person name="LaButti K."/>
            <person name="Lipzen A."/>
            <person name="Morin E."/>
            <person name="Grigoriev I.V."/>
            <person name="Henrissat B."/>
            <person name="Lindahl B."/>
            <person name="Martin F."/>
        </authorList>
    </citation>
    <scope>NUCLEOTIDE SEQUENCE</scope>
    <source>
        <strain evidence="1">JB14</strain>
    </source>
</reference>
<name>A0A6A4H465_9AGAR</name>
<sequence>MLRRNELVGIKREWCTGKKSIRTLWSSKYENKRGEFTKITLSLLLVPRDNFKSPPGTSIVQNPMLRRKKSVDVKREWSIGNKSINTLWSSKYESKRGEFTEITSSLLPVPLLYKIQCCGGTNWWM</sequence>
<gene>
    <name evidence="1" type="ORF">BT96DRAFT_924946</name>
</gene>
<protein>
    <submittedName>
        <fullName evidence="1">Uncharacterized protein</fullName>
    </submittedName>
</protein>
<keyword evidence="2" id="KW-1185">Reference proteome</keyword>
<proteinExistence type="predicted"/>
<organism evidence="1 2">
    <name type="scientific">Gymnopus androsaceus JB14</name>
    <dbReference type="NCBI Taxonomy" id="1447944"/>
    <lineage>
        <taxon>Eukaryota</taxon>
        <taxon>Fungi</taxon>
        <taxon>Dikarya</taxon>
        <taxon>Basidiomycota</taxon>
        <taxon>Agaricomycotina</taxon>
        <taxon>Agaricomycetes</taxon>
        <taxon>Agaricomycetidae</taxon>
        <taxon>Agaricales</taxon>
        <taxon>Marasmiineae</taxon>
        <taxon>Omphalotaceae</taxon>
        <taxon>Gymnopus</taxon>
    </lineage>
</organism>
<evidence type="ECO:0000313" key="1">
    <source>
        <dbReference type="EMBL" id="KAE9392075.1"/>
    </source>
</evidence>
<dbReference type="EMBL" id="ML769605">
    <property type="protein sequence ID" value="KAE9392075.1"/>
    <property type="molecule type" value="Genomic_DNA"/>
</dbReference>
<dbReference type="AlphaFoldDB" id="A0A6A4H465"/>
<accession>A0A6A4H465</accession>